<dbReference type="GO" id="GO:0000981">
    <property type="term" value="F:DNA-binding transcription factor activity, RNA polymerase II-specific"/>
    <property type="evidence" value="ECO:0007669"/>
    <property type="project" value="TreeGrafter"/>
</dbReference>
<evidence type="ECO:0000256" key="1">
    <source>
        <dbReference type="ARBA" id="ARBA00004123"/>
    </source>
</evidence>
<feature type="domain" description="HTH myb-type" evidence="8">
    <location>
        <begin position="60"/>
        <end position="110"/>
    </location>
</feature>
<keyword evidence="10" id="KW-1185">Reference proteome</keyword>
<evidence type="ECO:0000256" key="5">
    <source>
        <dbReference type="ARBA" id="ARBA00023163"/>
    </source>
</evidence>
<dbReference type="AlphaFoldDB" id="A0AAV3PHE8"/>
<dbReference type="InterPro" id="IPR001005">
    <property type="entry name" value="SANT/Myb"/>
</dbReference>
<comment type="caution">
    <text evidence="9">The sequence shown here is derived from an EMBL/GenBank/DDBJ whole genome shotgun (WGS) entry which is preliminary data.</text>
</comment>
<dbReference type="FunFam" id="1.10.10.60:FF:000344">
    <property type="entry name" value="Transcription factor MYB44"/>
    <property type="match status" value="1"/>
</dbReference>
<dbReference type="InterPro" id="IPR017930">
    <property type="entry name" value="Myb_dom"/>
</dbReference>
<dbReference type="InterPro" id="IPR050560">
    <property type="entry name" value="MYB_TF"/>
</dbReference>
<dbReference type="PANTHER" id="PTHR45614:SF82">
    <property type="entry name" value="OS01G0977300 PROTEIN"/>
    <property type="match status" value="1"/>
</dbReference>
<evidence type="ECO:0000313" key="9">
    <source>
        <dbReference type="EMBL" id="GAA0150705.1"/>
    </source>
</evidence>
<keyword evidence="3" id="KW-0805">Transcription regulation</keyword>
<evidence type="ECO:0000259" key="7">
    <source>
        <dbReference type="PROSITE" id="PS50090"/>
    </source>
</evidence>
<evidence type="ECO:0000259" key="8">
    <source>
        <dbReference type="PROSITE" id="PS51294"/>
    </source>
</evidence>
<gene>
    <name evidence="9" type="ORF">LIER_37163</name>
</gene>
<feature type="domain" description="Myb-like" evidence="7">
    <location>
        <begin position="56"/>
        <end position="106"/>
    </location>
</feature>
<dbReference type="SMART" id="SM00717">
    <property type="entry name" value="SANT"/>
    <property type="match status" value="2"/>
</dbReference>
<name>A0AAV3PHE8_LITER</name>
<keyword evidence="5" id="KW-0804">Transcription</keyword>
<dbReference type="Proteomes" id="UP001454036">
    <property type="component" value="Unassembled WGS sequence"/>
</dbReference>
<dbReference type="Pfam" id="PF00249">
    <property type="entry name" value="Myb_DNA-binding"/>
    <property type="match status" value="2"/>
</dbReference>
<feature type="domain" description="Myb-like" evidence="7">
    <location>
        <begin position="4"/>
        <end position="55"/>
    </location>
</feature>
<accession>A0AAV3PHE8</accession>
<sequence length="263" mass="29614">MDGTNEKVKGSWTPEEDAILKRLVEEHGPRNWSLVSTGIPGRSGKSCRLRWCNQLSPTVQHRPFTPSEDAMIIEAHAQYGNKWATIAKLLPGRTDNAIKNHWNSTLQRKRMSAVFKVDKTNAKRQCLDNSMMVVSECDMISPRLSEIPDTEIKKNQILEVSIKCRGENEKVGQHEPNTLLALLPPGMQQAEKEAASEVDLVAKMEEIKIIKEEKREKKSSPEAENSVEEASCLVTIMQRMIANEVRCYIDKLRAQGGFGPGFE</sequence>
<dbReference type="PROSITE" id="PS51294">
    <property type="entry name" value="HTH_MYB"/>
    <property type="match status" value="2"/>
</dbReference>
<reference evidence="9 10" key="1">
    <citation type="submission" date="2024-01" db="EMBL/GenBank/DDBJ databases">
        <title>The complete chloroplast genome sequence of Lithospermum erythrorhizon: insights into the phylogenetic relationship among Boraginaceae species and the maternal lineages of purple gromwells.</title>
        <authorList>
            <person name="Okada T."/>
            <person name="Watanabe K."/>
        </authorList>
    </citation>
    <scope>NUCLEOTIDE SEQUENCE [LARGE SCALE GENOMIC DNA]</scope>
</reference>
<organism evidence="9 10">
    <name type="scientific">Lithospermum erythrorhizon</name>
    <name type="common">Purple gromwell</name>
    <name type="synonym">Lithospermum officinale var. erythrorhizon</name>
    <dbReference type="NCBI Taxonomy" id="34254"/>
    <lineage>
        <taxon>Eukaryota</taxon>
        <taxon>Viridiplantae</taxon>
        <taxon>Streptophyta</taxon>
        <taxon>Embryophyta</taxon>
        <taxon>Tracheophyta</taxon>
        <taxon>Spermatophyta</taxon>
        <taxon>Magnoliopsida</taxon>
        <taxon>eudicotyledons</taxon>
        <taxon>Gunneridae</taxon>
        <taxon>Pentapetalae</taxon>
        <taxon>asterids</taxon>
        <taxon>lamiids</taxon>
        <taxon>Boraginales</taxon>
        <taxon>Boraginaceae</taxon>
        <taxon>Boraginoideae</taxon>
        <taxon>Lithospermeae</taxon>
        <taxon>Lithospermum</taxon>
    </lineage>
</organism>
<evidence type="ECO:0000256" key="6">
    <source>
        <dbReference type="ARBA" id="ARBA00023242"/>
    </source>
</evidence>
<proteinExistence type="predicted"/>
<keyword evidence="2" id="KW-0677">Repeat</keyword>
<dbReference type="PANTHER" id="PTHR45614">
    <property type="entry name" value="MYB PROTEIN-RELATED"/>
    <property type="match status" value="1"/>
</dbReference>
<dbReference type="SUPFAM" id="SSF46689">
    <property type="entry name" value="Homeodomain-like"/>
    <property type="match status" value="1"/>
</dbReference>
<dbReference type="InterPro" id="IPR009057">
    <property type="entry name" value="Homeodomain-like_sf"/>
</dbReference>
<keyword evidence="4" id="KW-0238">DNA-binding</keyword>
<dbReference type="GO" id="GO:0000978">
    <property type="term" value="F:RNA polymerase II cis-regulatory region sequence-specific DNA binding"/>
    <property type="evidence" value="ECO:0007669"/>
    <property type="project" value="TreeGrafter"/>
</dbReference>
<evidence type="ECO:0000313" key="10">
    <source>
        <dbReference type="Proteomes" id="UP001454036"/>
    </source>
</evidence>
<dbReference type="EMBL" id="BAABME010017609">
    <property type="protein sequence ID" value="GAA0150705.1"/>
    <property type="molecule type" value="Genomic_DNA"/>
</dbReference>
<dbReference type="FunFam" id="1.10.10.60:FF:000060">
    <property type="entry name" value="MYB transcription factor"/>
    <property type="match status" value="1"/>
</dbReference>
<dbReference type="PROSITE" id="PS50090">
    <property type="entry name" value="MYB_LIKE"/>
    <property type="match status" value="2"/>
</dbReference>
<evidence type="ECO:0000256" key="3">
    <source>
        <dbReference type="ARBA" id="ARBA00023015"/>
    </source>
</evidence>
<evidence type="ECO:0000256" key="2">
    <source>
        <dbReference type="ARBA" id="ARBA00022737"/>
    </source>
</evidence>
<keyword evidence="6" id="KW-0539">Nucleus</keyword>
<evidence type="ECO:0000256" key="4">
    <source>
        <dbReference type="ARBA" id="ARBA00023125"/>
    </source>
</evidence>
<dbReference type="CDD" id="cd00167">
    <property type="entry name" value="SANT"/>
    <property type="match status" value="2"/>
</dbReference>
<feature type="domain" description="HTH myb-type" evidence="8">
    <location>
        <begin position="4"/>
        <end position="59"/>
    </location>
</feature>
<comment type="subcellular location">
    <subcellularLocation>
        <location evidence="1">Nucleus</location>
    </subcellularLocation>
</comment>
<dbReference type="GO" id="GO:0005634">
    <property type="term" value="C:nucleus"/>
    <property type="evidence" value="ECO:0007669"/>
    <property type="project" value="UniProtKB-SubCell"/>
</dbReference>
<protein>
    <submittedName>
        <fullName evidence="9">Uncharacterized protein</fullName>
    </submittedName>
</protein>
<dbReference type="Gene3D" id="1.10.10.60">
    <property type="entry name" value="Homeodomain-like"/>
    <property type="match status" value="2"/>
</dbReference>